<dbReference type="Proteomes" id="UP000019150">
    <property type="component" value="Chromosome"/>
</dbReference>
<dbReference type="eggNOG" id="ENOG5032B0Q">
    <property type="taxonomic scope" value="Bacteria"/>
</dbReference>
<feature type="compositionally biased region" description="Pro residues" evidence="1">
    <location>
        <begin position="46"/>
        <end position="56"/>
    </location>
</feature>
<feature type="compositionally biased region" description="Low complexity" evidence="1">
    <location>
        <begin position="224"/>
        <end position="266"/>
    </location>
</feature>
<feature type="transmembrane region" description="Helical" evidence="2">
    <location>
        <begin position="194"/>
        <end position="216"/>
    </location>
</feature>
<dbReference type="RefSeq" id="WP_025348309.1">
    <property type="nucleotide sequence ID" value="NZ_CP006850.1"/>
</dbReference>
<proteinExistence type="predicted"/>
<feature type="region of interest" description="Disordered" evidence="1">
    <location>
        <begin position="1"/>
        <end position="186"/>
    </location>
</feature>
<reference evidence="4 5" key="1">
    <citation type="journal article" date="2014" name="Appl. Environ. Microbiol.">
        <title>Insights into the Microbial Degradation of Rubber and Gutta-Percha by Analysis of the Complete Genome of Nocardia nova SH22a.</title>
        <authorList>
            <person name="Luo Q."/>
            <person name="Hiessl S."/>
            <person name="Poehlein A."/>
            <person name="Daniel R."/>
            <person name="Steinbuchel A."/>
        </authorList>
    </citation>
    <scope>NUCLEOTIDE SEQUENCE [LARGE SCALE GENOMIC DNA]</scope>
    <source>
        <strain evidence="4">SH22a</strain>
    </source>
</reference>
<evidence type="ECO:0000256" key="2">
    <source>
        <dbReference type="SAM" id="Phobius"/>
    </source>
</evidence>
<evidence type="ECO:0000256" key="1">
    <source>
        <dbReference type="SAM" id="MobiDB-lite"/>
    </source>
</evidence>
<keyword evidence="5" id="KW-1185">Reference proteome</keyword>
<evidence type="ECO:0000313" key="4">
    <source>
        <dbReference type="EMBL" id="AHH16821.1"/>
    </source>
</evidence>
<accession>W5THW1</accession>
<evidence type="ECO:0000259" key="3">
    <source>
        <dbReference type="Pfam" id="PF13827"/>
    </source>
</evidence>
<dbReference type="AlphaFoldDB" id="W5THW1"/>
<dbReference type="STRING" id="1415166.NONO_c20210"/>
<evidence type="ECO:0000313" key="5">
    <source>
        <dbReference type="Proteomes" id="UP000019150"/>
    </source>
</evidence>
<sequence length="365" mass="37250">MTGDDRPDSPQPPPEGTPDPQQAPPTRAYPGGFPPGAPPTQAIPGGTPPGPPPGQQNPPGFGGEPAPPTQAYPGGQPPQGGAPFPGSNDPTVRPPGPGYPGGGQYPSDPNQAVPTEIYGQQPPPGGYPPAGGYPDAGGYPGGQYQQPYQQYQQPYPQDPQYQQPYPQDPQYPGGPQYPVYPPGPQPNSGGNKGLVIAAAILVPVLIIGAVVGFVLWNNNRGDDSGTTTAHGTSARSTTSSRSATTTSEAPTTTPAPVVPPTTAAPADTWISAGYDTDTGKVTWVRSTVSSDDATAEVIKRCPNCAQPPAWARNACVAVVVGNNGAWASTWGTTAQEAESKATGTATSTYGATGPFNTWSKCATDS</sequence>
<dbReference type="Pfam" id="PF13827">
    <property type="entry name" value="DUF4189"/>
    <property type="match status" value="1"/>
</dbReference>
<organism evidence="4 5">
    <name type="scientific">Nocardia nova SH22a</name>
    <dbReference type="NCBI Taxonomy" id="1415166"/>
    <lineage>
        <taxon>Bacteria</taxon>
        <taxon>Bacillati</taxon>
        <taxon>Actinomycetota</taxon>
        <taxon>Actinomycetes</taxon>
        <taxon>Mycobacteriales</taxon>
        <taxon>Nocardiaceae</taxon>
        <taxon>Nocardia</taxon>
    </lineage>
</organism>
<keyword evidence="2" id="KW-0812">Transmembrane</keyword>
<feature type="compositionally biased region" description="Low complexity" evidence="1">
    <location>
        <begin position="71"/>
        <end position="86"/>
    </location>
</feature>
<dbReference type="OrthoDB" id="4545277at2"/>
<dbReference type="HOGENOM" id="CLU_758283_0_0_11"/>
<dbReference type="KEGG" id="nno:NONO_c20210"/>
<feature type="compositionally biased region" description="Low complexity" evidence="1">
    <location>
        <begin position="142"/>
        <end position="177"/>
    </location>
</feature>
<protein>
    <recommendedName>
        <fullName evidence="3">DUF4189 domain-containing protein</fullName>
    </recommendedName>
</protein>
<name>W5THW1_9NOCA</name>
<dbReference type="EMBL" id="CP006850">
    <property type="protein sequence ID" value="AHH16821.1"/>
    <property type="molecule type" value="Genomic_DNA"/>
</dbReference>
<dbReference type="InterPro" id="IPR025240">
    <property type="entry name" value="DUF4189"/>
</dbReference>
<feature type="compositionally biased region" description="Pro residues" evidence="1">
    <location>
        <begin position="9"/>
        <end position="23"/>
    </location>
</feature>
<keyword evidence="2" id="KW-1133">Transmembrane helix</keyword>
<gene>
    <name evidence="4" type="ORF">NONO_c20210</name>
</gene>
<dbReference type="PATRIC" id="fig|1415166.3.peg.2053"/>
<feature type="domain" description="DUF4189" evidence="3">
    <location>
        <begin position="269"/>
        <end position="346"/>
    </location>
</feature>
<feature type="region of interest" description="Disordered" evidence="1">
    <location>
        <begin position="222"/>
        <end position="271"/>
    </location>
</feature>
<keyword evidence="2" id="KW-0472">Membrane</keyword>